<accession>A0A0U3HSD9</accession>
<dbReference type="KEGG" id="prr:AT705_23240"/>
<dbReference type="Gene3D" id="2.60.120.620">
    <property type="entry name" value="q2cbj1_9rhob like domain"/>
    <property type="match status" value="1"/>
</dbReference>
<gene>
    <name evidence="1" type="ORF">AT705_23240</name>
</gene>
<dbReference type="AlphaFoldDB" id="A0A0U3HSD9"/>
<sequence>MNNHDKSISLIRTMYKQHGLLSLSNMYSKETIDDWNHRLDPLFNERATQKRSYVKADELLALGILEEVMSPKLMNTINLLDPCPIFFHCHCFEIEGNSSQNHIGFDELDGWHRDHSDPNIKSVYGCRPSSVFIYLSDVPSTNYGSFEIIPDYDSGPLESDLDCCNITGDKGTTFLWNRDLYHRPNVNSSPVRRRILKLSIQTNGWANSRIHLDEFKNALSALGDDNQALAYLLGSHFDNYQATLTMPHSQTAELPQVTSISSSTKTKIPNKAEVMLRRIRNKVDKALRL</sequence>
<name>A0A0U3HSD9_9GAMM</name>
<dbReference type="Proteomes" id="UP000069015">
    <property type="component" value="Chromosome 2"/>
</dbReference>
<organism evidence="1 2">
    <name type="scientific">Pseudoalteromonas rubra</name>
    <dbReference type="NCBI Taxonomy" id="43658"/>
    <lineage>
        <taxon>Bacteria</taxon>
        <taxon>Pseudomonadati</taxon>
        <taxon>Pseudomonadota</taxon>
        <taxon>Gammaproteobacteria</taxon>
        <taxon>Alteromonadales</taxon>
        <taxon>Pseudoalteromonadaceae</taxon>
        <taxon>Pseudoalteromonas</taxon>
    </lineage>
</organism>
<evidence type="ECO:0000313" key="2">
    <source>
        <dbReference type="Proteomes" id="UP000069015"/>
    </source>
</evidence>
<evidence type="ECO:0008006" key="3">
    <source>
        <dbReference type="Google" id="ProtNLM"/>
    </source>
</evidence>
<protein>
    <recommendedName>
        <fullName evidence="3">Phytanoyl-CoA dioxygenase</fullName>
    </recommendedName>
</protein>
<dbReference type="SUPFAM" id="SSF51197">
    <property type="entry name" value="Clavaminate synthase-like"/>
    <property type="match status" value="1"/>
</dbReference>
<proteinExistence type="predicted"/>
<dbReference type="RefSeq" id="WP_058798697.1">
    <property type="nucleotide sequence ID" value="NZ_CP013612.1"/>
</dbReference>
<dbReference type="EMBL" id="CP013612">
    <property type="protein sequence ID" value="ALU45845.1"/>
    <property type="molecule type" value="Genomic_DNA"/>
</dbReference>
<evidence type="ECO:0000313" key="1">
    <source>
        <dbReference type="EMBL" id="ALU45845.1"/>
    </source>
</evidence>
<reference evidence="1 2" key="1">
    <citation type="submission" date="2015-12" db="EMBL/GenBank/DDBJ databases">
        <title>Complete genome sequence of Pseudoalteromonas rubra SCSIO 6842, harboring a conjugative plasmid.</title>
        <authorList>
            <person name="Li B."/>
            <person name="Wang X."/>
        </authorList>
    </citation>
    <scope>NUCLEOTIDE SEQUENCE [LARGE SCALE GENOMIC DNA]</scope>
    <source>
        <strain evidence="1 2">SCSIO 6842</strain>
    </source>
</reference>